<feature type="non-terminal residue" evidence="1">
    <location>
        <position position="67"/>
    </location>
</feature>
<proteinExistence type="predicted"/>
<protein>
    <submittedName>
        <fullName evidence="1">Uncharacterized protein</fullName>
    </submittedName>
</protein>
<dbReference type="EMBL" id="MU276135">
    <property type="protein sequence ID" value="KAI0041231.1"/>
    <property type="molecule type" value="Genomic_DNA"/>
</dbReference>
<sequence length="67" mass="7191">WSLYLTEAQKEDQALADNMNGDTNGVLVFTGLFAAVVASFIIDSYKLLQPDSAAATVTLLAQISQQI</sequence>
<feature type="non-terminal residue" evidence="1">
    <location>
        <position position="1"/>
    </location>
</feature>
<evidence type="ECO:0000313" key="2">
    <source>
        <dbReference type="Proteomes" id="UP000814033"/>
    </source>
</evidence>
<evidence type="ECO:0000313" key="1">
    <source>
        <dbReference type="EMBL" id="KAI0041231.1"/>
    </source>
</evidence>
<name>A0ACB8RAS0_9AGAM</name>
<reference evidence="1" key="2">
    <citation type="journal article" date="2022" name="New Phytol.">
        <title>Evolutionary transition to the ectomycorrhizal habit in the genomes of a hyperdiverse lineage of mushroom-forming fungi.</title>
        <authorList>
            <person name="Looney B."/>
            <person name="Miyauchi S."/>
            <person name="Morin E."/>
            <person name="Drula E."/>
            <person name="Courty P.E."/>
            <person name="Kohler A."/>
            <person name="Kuo A."/>
            <person name="LaButti K."/>
            <person name="Pangilinan J."/>
            <person name="Lipzen A."/>
            <person name="Riley R."/>
            <person name="Andreopoulos W."/>
            <person name="He G."/>
            <person name="Johnson J."/>
            <person name="Nolan M."/>
            <person name="Tritt A."/>
            <person name="Barry K.W."/>
            <person name="Grigoriev I.V."/>
            <person name="Nagy L.G."/>
            <person name="Hibbett D."/>
            <person name="Henrissat B."/>
            <person name="Matheny P.B."/>
            <person name="Labbe J."/>
            <person name="Martin F.M."/>
        </authorList>
    </citation>
    <scope>NUCLEOTIDE SEQUENCE</scope>
    <source>
        <strain evidence="1">FP105234-sp</strain>
    </source>
</reference>
<dbReference type="Proteomes" id="UP000814033">
    <property type="component" value="Unassembled WGS sequence"/>
</dbReference>
<gene>
    <name evidence="1" type="ORF">FA95DRAFT_1451213</name>
</gene>
<reference evidence="1" key="1">
    <citation type="submission" date="2021-02" db="EMBL/GenBank/DDBJ databases">
        <authorList>
            <consortium name="DOE Joint Genome Institute"/>
            <person name="Ahrendt S."/>
            <person name="Looney B.P."/>
            <person name="Miyauchi S."/>
            <person name="Morin E."/>
            <person name="Drula E."/>
            <person name="Courty P.E."/>
            <person name="Chicoki N."/>
            <person name="Fauchery L."/>
            <person name="Kohler A."/>
            <person name="Kuo A."/>
            <person name="Labutti K."/>
            <person name="Pangilinan J."/>
            <person name="Lipzen A."/>
            <person name="Riley R."/>
            <person name="Andreopoulos W."/>
            <person name="He G."/>
            <person name="Johnson J."/>
            <person name="Barry K.W."/>
            <person name="Grigoriev I.V."/>
            <person name="Nagy L."/>
            <person name="Hibbett D."/>
            <person name="Henrissat B."/>
            <person name="Matheny P.B."/>
            <person name="Labbe J."/>
            <person name="Martin F."/>
        </authorList>
    </citation>
    <scope>NUCLEOTIDE SEQUENCE</scope>
    <source>
        <strain evidence="1">FP105234-sp</strain>
    </source>
</reference>
<accession>A0ACB8RAS0</accession>
<comment type="caution">
    <text evidence="1">The sequence shown here is derived from an EMBL/GenBank/DDBJ whole genome shotgun (WGS) entry which is preliminary data.</text>
</comment>
<organism evidence="1 2">
    <name type="scientific">Auriscalpium vulgare</name>
    <dbReference type="NCBI Taxonomy" id="40419"/>
    <lineage>
        <taxon>Eukaryota</taxon>
        <taxon>Fungi</taxon>
        <taxon>Dikarya</taxon>
        <taxon>Basidiomycota</taxon>
        <taxon>Agaricomycotina</taxon>
        <taxon>Agaricomycetes</taxon>
        <taxon>Russulales</taxon>
        <taxon>Auriscalpiaceae</taxon>
        <taxon>Auriscalpium</taxon>
    </lineage>
</organism>
<keyword evidence="2" id="KW-1185">Reference proteome</keyword>